<dbReference type="Proteomes" id="UP001303889">
    <property type="component" value="Unassembled WGS sequence"/>
</dbReference>
<gene>
    <name evidence="2" type="ORF">C8A05DRAFT_43385</name>
</gene>
<dbReference type="EMBL" id="MU855453">
    <property type="protein sequence ID" value="KAK3903358.1"/>
    <property type="molecule type" value="Genomic_DNA"/>
</dbReference>
<evidence type="ECO:0000256" key="1">
    <source>
        <dbReference type="SAM" id="MobiDB-lite"/>
    </source>
</evidence>
<feature type="compositionally biased region" description="Pro residues" evidence="1">
    <location>
        <begin position="109"/>
        <end position="123"/>
    </location>
</feature>
<evidence type="ECO:0000313" key="3">
    <source>
        <dbReference type="Proteomes" id="UP001303889"/>
    </source>
</evidence>
<accession>A0AAN6MN81</accession>
<evidence type="ECO:0000313" key="2">
    <source>
        <dbReference type="EMBL" id="KAK3903358.1"/>
    </source>
</evidence>
<feature type="compositionally biased region" description="Pro residues" evidence="1">
    <location>
        <begin position="134"/>
        <end position="144"/>
    </location>
</feature>
<comment type="caution">
    <text evidence="2">The sequence shown here is derived from an EMBL/GenBank/DDBJ whole genome shotgun (WGS) entry which is preliminary data.</text>
</comment>
<feature type="compositionally biased region" description="Pro residues" evidence="1">
    <location>
        <begin position="168"/>
        <end position="182"/>
    </location>
</feature>
<protein>
    <recommendedName>
        <fullName evidence="4">Myb-like domain-containing protein</fullName>
    </recommendedName>
</protein>
<proteinExistence type="predicted"/>
<name>A0AAN6MN81_9PEZI</name>
<feature type="compositionally biased region" description="Acidic residues" evidence="1">
    <location>
        <begin position="251"/>
        <end position="260"/>
    </location>
</feature>
<feature type="region of interest" description="Disordered" evidence="1">
    <location>
        <begin position="58"/>
        <end position="286"/>
    </location>
</feature>
<feature type="compositionally biased region" description="Low complexity" evidence="1">
    <location>
        <begin position="124"/>
        <end position="133"/>
    </location>
</feature>
<feature type="compositionally biased region" description="Basic and acidic residues" evidence="1">
    <location>
        <begin position="240"/>
        <end position="250"/>
    </location>
</feature>
<sequence length="286" mass="29767">MNKNWNDRADKDLFFTILSVKNIGVISGTEWTTIGNHMRTLGYGFTNEGCRQHFQGLRRAQNKAENGVPGESPRRLDPTLNPITRRPGPGRGRPRKQAAGAADPAGAGVPPPGVQSVGPPPVGVVPGTPGGPQLAPPGPSPVPGLPGGLQIHPQYAALSGVPQSTTPIPAPVSVPVSVPVPVPTVLGTPGATTQALASAQDQPQPPTPQQLNQGLAPQAQMTSPDDLAVDPSLEDDPEDEHVAKRQRLDDSQEPTLEDEAVLSALADHNNPGTPGEYASEFTYGDA</sequence>
<dbReference type="AlphaFoldDB" id="A0AAN6MN81"/>
<evidence type="ECO:0008006" key="4">
    <source>
        <dbReference type="Google" id="ProtNLM"/>
    </source>
</evidence>
<feature type="compositionally biased region" description="Low complexity" evidence="1">
    <location>
        <begin position="98"/>
        <end position="108"/>
    </location>
</feature>
<feature type="compositionally biased region" description="Low complexity" evidence="1">
    <location>
        <begin position="183"/>
        <end position="193"/>
    </location>
</feature>
<organism evidence="2 3">
    <name type="scientific">Staphylotrichum tortipilum</name>
    <dbReference type="NCBI Taxonomy" id="2831512"/>
    <lineage>
        <taxon>Eukaryota</taxon>
        <taxon>Fungi</taxon>
        <taxon>Dikarya</taxon>
        <taxon>Ascomycota</taxon>
        <taxon>Pezizomycotina</taxon>
        <taxon>Sordariomycetes</taxon>
        <taxon>Sordariomycetidae</taxon>
        <taxon>Sordariales</taxon>
        <taxon>Chaetomiaceae</taxon>
        <taxon>Staphylotrichum</taxon>
    </lineage>
</organism>
<reference evidence="2" key="2">
    <citation type="submission" date="2023-05" db="EMBL/GenBank/DDBJ databases">
        <authorList>
            <consortium name="Lawrence Berkeley National Laboratory"/>
            <person name="Steindorff A."/>
            <person name="Hensen N."/>
            <person name="Bonometti L."/>
            <person name="Westerberg I."/>
            <person name="Brannstrom I.O."/>
            <person name="Guillou S."/>
            <person name="Cros-Aarteil S."/>
            <person name="Calhoun S."/>
            <person name="Haridas S."/>
            <person name="Kuo A."/>
            <person name="Mondo S."/>
            <person name="Pangilinan J."/>
            <person name="Riley R."/>
            <person name="Labutti K."/>
            <person name="Andreopoulos B."/>
            <person name="Lipzen A."/>
            <person name="Chen C."/>
            <person name="Yanf M."/>
            <person name="Daum C."/>
            <person name="Ng V."/>
            <person name="Clum A."/>
            <person name="Ohm R."/>
            <person name="Martin F."/>
            <person name="Silar P."/>
            <person name="Natvig D."/>
            <person name="Lalanne C."/>
            <person name="Gautier V."/>
            <person name="Ament-Velasquez S.L."/>
            <person name="Kruys A."/>
            <person name="Hutchinson M.I."/>
            <person name="Powell A.J."/>
            <person name="Barry K."/>
            <person name="Miller A.N."/>
            <person name="Grigoriev I.V."/>
            <person name="Debuchy R."/>
            <person name="Gladieux P."/>
            <person name="Thoren M.H."/>
            <person name="Johannesson H."/>
        </authorList>
    </citation>
    <scope>NUCLEOTIDE SEQUENCE</scope>
    <source>
        <strain evidence="2">CBS 103.79</strain>
    </source>
</reference>
<reference evidence="2" key="1">
    <citation type="journal article" date="2023" name="Mol. Phylogenet. Evol.">
        <title>Genome-scale phylogeny and comparative genomics of the fungal order Sordariales.</title>
        <authorList>
            <person name="Hensen N."/>
            <person name="Bonometti L."/>
            <person name="Westerberg I."/>
            <person name="Brannstrom I.O."/>
            <person name="Guillou S."/>
            <person name="Cros-Aarteil S."/>
            <person name="Calhoun S."/>
            <person name="Haridas S."/>
            <person name="Kuo A."/>
            <person name="Mondo S."/>
            <person name="Pangilinan J."/>
            <person name="Riley R."/>
            <person name="LaButti K."/>
            <person name="Andreopoulos B."/>
            <person name="Lipzen A."/>
            <person name="Chen C."/>
            <person name="Yan M."/>
            <person name="Daum C."/>
            <person name="Ng V."/>
            <person name="Clum A."/>
            <person name="Steindorff A."/>
            <person name="Ohm R.A."/>
            <person name="Martin F."/>
            <person name="Silar P."/>
            <person name="Natvig D.O."/>
            <person name="Lalanne C."/>
            <person name="Gautier V."/>
            <person name="Ament-Velasquez S.L."/>
            <person name="Kruys A."/>
            <person name="Hutchinson M.I."/>
            <person name="Powell A.J."/>
            <person name="Barry K."/>
            <person name="Miller A.N."/>
            <person name="Grigoriev I.V."/>
            <person name="Debuchy R."/>
            <person name="Gladieux P."/>
            <person name="Hiltunen Thoren M."/>
            <person name="Johannesson H."/>
        </authorList>
    </citation>
    <scope>NUCLEOTIDE SEQUENCE</scope>
    <source>
        <strain evidence="2">CBS 103.79</strain>
    </source>
</reference>
<keyword evidence="3" id="KW-1185">Reference proteome</keyword>